<protein>
    <submittedName>
        <fullName evidence="7 8">Uncharacterized protein LOC113509900 isoform X1</fullName>
    </submittedName>
</protein>
<dbReference type="RefSeq" id="XP_052755206.1">
    <property type="nucleotide sequence ID" value="XM_052899246.1"/>
</dbReference>
<feature type="compositionally biased region" description="Basic and acidic residues" evidence="4">
    <location>
        <begin position="1043"/>
        <end position="1052"/>
    </location>
</feature>
<dbReference type="InterPro" id="IPR002182">
    <property type="entry name" value="NB-ARC"/>
</dbReference>
<dbReference type="Gene3D" id="1.10.10.10">
    <property type="entry name" value="Winged helix-like DNA-binding domain superfamily/Winged helix DNA-binding domain"/>
    <property type="match status" value="1"/>
</dbReference>
<accession>A0ABM3MV26</accession>
<dbReference type="RefSeq" id="XP_052755205.1">
    <property type="nucleotide sequence ID" value="XM_052899245.1"/>
</dbReference>
<dbReference type="InterPro" id="IPR036388">
    <property type="entry name" value="WH-like_DNA-bd_sf"/>
</dbReference>
<keyword evidence="1" id="KW-0853">WD repeat</keyword>
<dbReference type="SUPFAM" id="SSF52540">
    <property type="entry name" value="P-loop containing nucleoside triphosphate hydrolases"/>
    <property type="match status" value="1"/>
</dbReference>
<dbReference type="RefSeq" id="XP_052755209.1">
    <property type="nucleotide sequence ID" value="XM_052899249.1"/>
</dbReference>
<feature type="compositionally biased region" description="Polar residues" evidence="4">
    <location>
        <begin position="1018"/>
        <end position="1037"/>
    </location>
</feature>
<dbReference type="SUPFAM" id="SSF50998">
    <property type="entry name" value="Quinoprotein alcohol dehydrogenase-like"/>
    <property type="match status" value="1"/>
</dbReference>
<dbReference type="InterPro" id="IPR027417">
    <property type="entry name" value="P-loop_NTPase"/>
</dbReference>
<proteinExistence type="predicted"/>
<dbReference type="InterPro" id="IPR041452">
    <property type="entry name" value="APAF1_C"/>
</dbReference>
<organism evidence="6 9">
    <name type="scientific">Galleria mellonella</name>
    <name type="common">Greater wax moth</name>
    <dbReference type="NCBI Taxonomy" id="7137"/>
    <lineage>
        <taxon>Eukaryota</taxon>
        <taxon>Metazoa</taxon>
        <taxon>Ecdysozoa</taxon>
        <taxon>Arthropoda</taxon>
        <taxon>Hexapoda</taxon>
        <taxon>Insecta</taxon>
        <taxon>Pterygota</taxon>
        <taxon>Neoptera</taxon>
        <taxon>Endopterygota</taxon>
        <taxon>Lepidoptera</taxon>
        <taxon>Glossata</taxon>
        <taxon>Ditrysia</taxon>
        <taxon>Pyraloidea</taxon>
        <taxon>Pyralidae</taxon>
        <taxon>Galleriinae</taxon>
        <taxon>Galleria</taxon>
    </lineage>
</organism>
<evidence type="ECO:0000313" key="9">
    <source>
        <dbReference type="RefSeq" id="XP_052755207.1"/>
    </source>
</evidence>
<reference evidence="7 8" key="1">
    <citation type="submission" date="2025-05" db="UniProtKB">
        <authorList>
            <consortium name="RefSeq"/>
        </authorList>
    </citation>
    <scope>IDENTIFICATION</scope>
    <source>
        <tissue evidence="7 8">Whole larvae</tissue>
    </source>
</reference>
<dbReference type="InterPro" id="IPR001680">
    <property type="entry name" value="WD40_rpt"/>
</dbReference>
<dbReference type="InterPro" id="IPR048975">
    <property type="entry name" value="WHD_APAF1"/>
</dbReference>
<gene>
    <name evidence="7 8 9 10" type="primary">LOC113509900</name>
</gene>
<evidence type="ECO:0000259" key="5">
    <source>
        <dbReference type="PROSITE" id="PS50209"/>
    </source>
</evidence>
<dbReference type="SUPFAM" id="SSF47986">
    <property type="entry name" value="DEATH domain"/>
    <property type="match status" value="1"/>
</dbReference>
<keyword evidence="3" id="KW-0677">Repeat</keyword>
<evidence type="ECO:0000313" key="7">
    <source>
        <dbReference type="RefSeq" id="XP_052755205.1"/>
    </source>
</evidence>
<dbReference type="Gene3D" id="1.10.8.430">
    <property type="entry name" value="Helical domain of apoptotic protease-activating factors"/>
    <property type="match status" value="1"/>
</dbReference>
<dbReference type="PROSITE" id="PS50209">
    <property type="entry name" value="CARD"/>
    <property type="match status" value="1"/>
</dbReference>
<feature type="domain" description="CARD" evidence="5">
    <location>
        <begin position="1"/>
        <end position="77"/>
    </location>
</feature>
<dbReference type="InterPro" id="IPR011029">
    <property type="entry name" value="DEATH-like_dom_sf"/>
</dbReference>
<dbReference type="Gene3D" id="1.10.533.10">
    <property type="entry name" value="Death Domain, Fas"/>
    <property type="match status" value="1"/>
</dbReference>
<keyword evidence="2" id="KW-0053">Apoptosis</keyword>
<dbReference type="PANTHER" id="PTHR22845">
    <property type="entry name" value="APOPTOTIC PROTEASE-ACTIVATING FACTOR 1"/>
    <property type="match status" value="1"/>
</dbReference>
<dbReference type="CDD" id="cd01671">
    <property type="entry name" value="CARD"/>
    <property type="match status" value="1"/>
</dbReference>
<dbReference type="SMART" id="SM00114">
    <property type="entry name" value="CARD"/>
    <property type="match status" value="1"/>
</dbReference>
<name>A0ABM3MV26_GALME</name>
<feature type="region of interest" description="Disordered" evidence="4">
    <location>
        <begin position="1018"/>
        <end position="1052"/>
    </location>
</feature>
<evidence type="ECO:0000256" key="4">
    <source>
        <dbReference type="SAM" id="MobiDB-lite"/>
    </source>
</evidence>
<sequence length="1541" mass="175042">MDNRKRRLLQIHKKAIVNDLDINDIIDELFSKKVISLEEIERISNFADRAERTRGLLEYIENSDDYAYQAFIDSLEKDHNWLWQKITFENKEDIMVDSFEDSLSRGDVPRLPKNYVRRLSVEKEVETKLKNLTRHKVLVLVGMLGSGKTSIVLSVLRNNPDLITDSFNGYVYWLNLSDCKNEYDIVSQQKKLYRKSSLWSSNSFMNSSMSMSSICSNGDTSLSAIYENTWEEMKDKLKHKFSHDSLKSALLVLDEVHDKLSVEAFDIGCKILITTRNNDIAHTFGSHIIKIKDSLTENEILEFFANCLDVTVSDLPRQAKKLQETFKEKTPFHVGLIGAQLAVNRESLVDNGSPLWKEYLKTWGKKGFFSFPSPNNKPAEMVRFCVNSLEPEVLSLFKMLAILPDNVKVTIKVLSMLWRKTIAETDIILNQLYNKSLINRTYDADQKSYVYETHELILNFLKTCLTKEESDKLHCDFLKSYHYDNRSNTTVQIIDDGYIAFFIGYHLLNTNNLDNKWDLFSRLYLDLKFLGNKVRLTGEADVMFDLQKYEEYIAKENLDKDFLIGIVAFLKTHGADLYRYPCTDIVQSILQHESKGILFTKAYDIAQANCANNELYFDFSDHIVRYETYDENGGVVQCFVKKCHEQNVEEIMHSTIDVKENITSGCFLGDFVLIGTKSGVIKMFHCQTSKLKRELVTGTSPIKWVGACPIRPTKVATLSLDGVITLWYIDHVEQEDNETVIEEEFEETSNCPNSIKINPKMRPHLNCRWANYNEILIAHTLKTITLYRIDGEILNVIDNLDKNSEILCCTLCNNDRLIIAGVCNNEKHSVVIIDSVTREIVMSFIETGSIIDVLIVPGIASNKIITLKEKEVIQHNFKINSSSYQNKYVCSSEKVISCDDVKENLKFLSLAVNKTGTLLFVSTCDRRVICVDLKTNSHTFDIENRRGNVISMAVSEIPGGDDFVPGLDVLLTGTGTEENSAKIWFLDAAYVSQKRQQVCKVRFTKKFAVSFVNTLSPHTPSQDTIPHVPSSQSLSTTPKRHQSFADRSEMTKKPAHKTLSLDRFSLKPLNLKGLCNNNENFILPLLAVVDDKNNIQVMRGRKVLTEIVTNADDKISVVQISPCNQYIIYGLESGTVNKYALRSKDTEVIMNLTGSVQYLNFVNSCLLIVSDEKRCLMAYHSCNGKWKSEMLQRGNCHLGSQEMLNNIQGIKKKNGHADSLSDAGSASGENGLLPDSSSLVDCFWVAEGLVTIDCNAVIKLWSPDFQLESVLNGRNIDVRANCAACQKNILVSCDSHNMTFYIFQLTKDENNKLRLNLKQRFKLDSRIASCDLTADGTKLALGLHSGDVVIWNVTLKRQITTLRHHKSKVQWCSFSPVPDNIFRTPAQSPSVYHPHPPSFSQHTEDHEPPLVLATMATEIVWWNISRVLKNPKRTYISNTNIMSPMVSPLDNRNISSPVSNEISSPNNIFFGNGSFGAHDCWRSIWKSKTCKQGSKREEILACIKLTGMNAEQLCHNEQFSCFVTVDNSGHVHIMNVMRPNT</sequence>
<dbReference type="Pfam" id="PF17908">
    <property type="entry name" value="APAF1_C"/>
    <property type="match status" value="1"/>
</dbReference>
<dbReference type="Pfam" id="PF00931">
    <property type="entry name" value="NB-ARC"/>
    <property type="match status" value="1"/>
</dbReference>
<dbReference type="Gene3D" id="3.40.50.300">
    <property type="entry name" value="P-loop containing nucleotide triphosphate hydrolases"/>
    <property type="match status" value="1"/>
</dbReference>
<dbReference type="InterPro" id="IPR042197">
    <property type="entry name" value="Apaf_helical"/>
</dbReference>
<dbReference type="PANTHER" id="PTHR22845:SF5">
    <property type="entry name" value="APOPTOTIC PROTEASE-ACTIVATING FACTOR 1"/>
    <property type="match status" value="1"/>
</dbReference>
<dbReference type="InterPro" id="IPR011047">
    <property type="entry name" value="Quinoprotein_ADH-like_sf"/>
</dbReference>
<dbReference type="GeneID" id="113509900"/>
<evidence type="ECO:0000256" key="3">
    <source>
        <dbReference type="ARBA" id="ARBA00022737"/>
    </source>
</evidence>
<evidence type="ECO:0000313" key="8">
    <source>
        <dbReference type="RefSeq" id="XP_052755206.1"/>
    </source>
</evidence>
<dbReference type="InterPro" id="IPR001315">
    <property type="entry name" value="CARD"/>
</dbReference>
<dbReference type="Proteomes" id="UP001652740">
    <property type="component" value="Unplaced"/>
</dbReference>
<dbReference type="InterPro" id="IPR036322">
    <property type="entry name" value="WD40_repeat_dom_sf"/>
</dbReference>
<dbReference type="Gene3D" id="1.25.40.370">
    <property type="match status" value="1"/>
</dbReference>
<dbReference type="SUPFAM" id="SSF50978">
    <property type="entry name" value="WD40 repeat-like"/>
    <property type="match status" value="1"/>
</dbReference>
<dbReference type="Gene3D" id="2.130.10.10">
    <property type="entry name" value="YVTN repeat-like/Quinoprotein amine dehydrogenase"/>
    <property type="match status" value="3"/>
</dbReference>
<dbReference type="RefSeq" id="XP_052755207.1">
    <property type="nucleotide sequence ID" value="XM_052899247.1"/>
</dbReference>
<evidence type="ECO:0000256" key="1">
    <source>
        <dbReference type="ARBA" id="ARBA00022574"/>
    </source>
</evidence>
<dbReference type="Pfam" id="PF00619">
    <property type="entry name" value="CARD"/>
    <property type="match status" value="1"/>
</dbReference>
<dbReference type="InterPro" id="IPR015943">
    <property type="entry name" value="WD40/YVTN_repeat-like_dom_sf"/>
</dbReference>
<evidence type="ECO:0000313" key="6">
    <source>
        <dbReference type="Proteomes" id="UP001652740"/>
    </source>
</evidence>
<dbReference type="SMART" id="SM00320">
    <property type="entry name" value="WD40"/>
    <property type="match status" value="5"/>
</dbReference>
<evidence type="ECO:0000313" key="10">
    <source>
        <dbReference type="RefSeq" id="XP_052755209.1"/>
    </source>
</evidence>
<keyword evidence="6" id="KW-1185">Reference proteome</keyword>
<evidence type="ECO:0000256" key="2">
    <source>
        <dbReference type="ARBA" id="ARBA00022703"/>
    </source>
</evidence>
<dbReference type="Pfam" id="PF21296">
    <property type="entry name" value="WHD_APAF1"/>
    <property type="match status" value="1"/>
</dbReference>